<keyword evidence="4" id="KW-0732">Signal</keyword>
<feature type="compositionally biased region" description="Acidic residues" evidence="2">
    <location>
        <begin position="674"/>
        <end position="683"/>
    </location>
</feature>
<dbReference type="EMBL" id="BPFB01000045">
    <property type="protein sequence ID" value="GIU50100.1"/>
    <property type="molecule type" value="Genomic_DNA"/>
</dbReference>
<feature type="compositionally biased region" description="Low complexity" evidence="2">
    <location>
        <begin position="129"/>
        <end position="140"/>
    </location>
</feature>
<organism evidence="5 6">
    <name type="scientific">Shewanella algidipiscicola</name>
    <dbReference type="NCBI Taxonomy" id="614070"/>
    <lineage>
        <taxon>Bacteria</taxon>
        <taxon>Pseudomonadati</taxon>
        <taxon>Pseudomonadota</taxon>
        <taxon>Gammaproteobacteria</taxon>
        <taxon>Alteromonadales</taxon>
        <taxon>Shewanellaceae</taxon>
        <taxon>Shewanella</taxon>
    </lineage>
</organism>
<evidence type="ECO:0000256" key="1">
    <source>
        <dbReference type="SAM" id="Coils"/>
    </source>
</evidence>
<protein>
    <submittedName>
        <fullName evidence="5">Pilus assembly protein FimV</fullName>
    </submittedName>
</protein>
<sequence length="936" mass="101166">MNLRTSHLTGIIASALVILTTASGLLSAAEPLKITGPDGEQRQVIRQYGPTTSADTFWSIAQKTRPDDSVTVYQVMAAIYEANPHAFANNNYNSLEKGMILLIPSKAVMAAIPKSLAKQLAQTNDAGWQQSKSQATKAQSMPPRPTATQPPTVVAAKPVSQPDSTPTSVAETVKPAAQVDQITKGSADVVQQAPLNAKLEAQQAKNLSLTDELARAEDKLNLAANDNQLLQDRIAQLETRVAELEEALLIQKEQKADLSNQVTQLNQELTAAELSEPVAETGDSWRTIMSNPLYIGLVAAIPALLLLLLIAALVLKRRNASDANTPAGEEASPQNAAEIAATQRIAPSDEAEDESDAVHLDDEVDTLESLMSVDNDGLQPENDFSDDSENLDMAPEMFIDTDSSPSEPQEDEGQSLDDLWAEAMGEQEEETYNGVIEQDDLDSLLADMDSTEPVANETESTTDIASSTDTEADLDALLAEFDASEISEAQDDNEDLSQQIAQELEQDAEDDSFEEADLDSLLAEFDAPVAPKTEEALIEEVNFNSVEQDDTVIQEAREAGRDEAKTAEMAAQALAAATLASDSLIEEVAFEAEQQVDADKQETADSDEANAAALVAEELANDSLIEDVAFEADEQDIAEQIAAELAEDDLSDTQEEDLDALLAGFGRAANSDNDAADDVEADANDTNAPLKRGSTAAPLEFESFAIEQTPTHSADEDADIALDLPSDDVSLDDLLADLESVDNKESQVKNEQGFFDDLKGNKRSAGNILEWDNATEQQEVDAQADNEAADKPDDELSLTLEDDDNLTVDEALAALDAQERQRKPAQAVAEHDLTAFQQDNGFIDIDRLLNEADEEHSEIDQYKELNVDMGELDDLMGTTTMVDVDDEENSVNAKLDLARAYIEIDDMDSAKALLKEVQLDGNERQQSEAKHLLSDL</sequence>
<comment type="caution">
    <text evidence="5">The sequence shown here is derived from an EMBL/GenBank/DDBJ whole genome shotgun (WGS) entry which is preliminary data.</text>
</comment>
<feature type="transmembrane region" description="Helical" evidence="3">
    <location>
        <begin position="293"/>
        <end position="315"/>
    </location>
</feature>
<dbReference type="Gene3D" id="1.20.58.2200">
    <property type="match status" value="1"/>
</dbReference>
<gene>
    <name evidence="5" type="primary">fimV</name>
    <name evidence="5" type="ORF">TUM4630_30280</name>
</gene>
<feature type="compositionally biased region" description="Acidic residues" evidence="2">
    <location>
        <begin position="504"/>
        <end position="513"/>
    </location>
</feature>
<keyword evidence="1" id="KW-0175">Coiled coil</keyword>
<evidence type="ECO:0000313" key="6">
    <source>
        <dbReference type="Proteomes" id="UP000761574"/>
    </source>
</evidence>
<keyword evidence="3" id="KW-0812">Transmembrane</keyword>
<feature type="region of interest" description="Disordered" evidence="2">
    <location>
        <begin position="485"/>
        <end position="513"/>
    </location>
</feature>
<keyword evidence="6" id="KW-1185">Reference proteome</keyword>
<evidence type="ECO:0000256" key="3">
    <source>
        <dbReference type="SAM" id="Phobius"/>
    </source>
</evidence>
<reference evidence="5 6" key="1">
    <citation type="submission" date="2021-05" db="EMBL/GenBank/DDBJ databases">
        <title>Molecular characterization for Shewanella algae harboring chromosomal blaOXA-55-like strains isolated from clinical and environment sample.</title>
        <authorList>
            <person name="Ohama Y."/>
            <person name="Aoki K."/>
            <person name="Harada S."/>
            <person name="Moriya K."/>
            <person name="Ishii Y."/>
            <person name="Tateda K."/>
        </authorList>
    </citation>
    <scope>NUCLEOTIDE SEQUENCE [LARGE SCALE GENOMIC DNA]</scope>
    <source>
        <strain evidence="5 6">LMG 23746</strain>
    </source>
</reference>
<evidence type="ECO:0000256" key="2">
    <source>
        <dbReference type="SAM" id="MobiDB-lite"/>
    </source>
</evidence>
<accession>A0ABQ4PNL8</accession>
<dbReference type="NCBIfam" id="TIGR03505">
    <property type="entry name" value="FimV_core"/>
    <property type="match status" value="1"/>
</dbReference>
<feature type="coiled-coil region" evidence="1">
    <location>
        <begin position="199"/>
        <end position="275"/>
    </location>
</feature>
<dbReference type="InterPro" id="IPR038440">
    <property type="entry name" value="FimV_C_sf"/>
</dbReference>
<evidence type="ECO:0000313" key="5">
    <source>
        <dbReference type="EMBL" id="GIU50100.1"/>
    </source>
</evidence>
<evidence type="ECO:0000256" key="4">
    <source>
        <dbReference type="SAM" id="SignalP"/>
    </source>
</evidence>
<keyword evidence="3" id="KW-0472">Membrane</keyword>
<dbReference type="Proteomes" id="UP000761574">
    <property type="component" value="Unassembled WGS sequence"/>
</dbReference>
<dbReference type="InterPro" id="IPR020012">
    <property type="entry name" value="LysM_FimV"/>
</dbReference>
<proteinExistence type="predicted"/>
<feature type="region of interest" description="Disordered" evidence="2">
    <location>
        <begin position="640"/>
        <end position="698"/>
    </location>
</feature>
<dbReference type="InterPro" id="IPR020011">
    <property type="entry name" value="FimV_C"/>
</dbReference>
<feature type="signal peptide" evidence="4">
    <location>
        <begin position="1"/>
        <end position="28"/>
    </location>
</feature>
<keyword evidence="3" id="KW-1133">Transmembrane helix</keyword>
<feature type="compositionally biased region" description="Acidic residues" evidence="2">
    <location>
        <begin position="485"/>
        <end position="495"/>
    </location>
</feature>
<dbReference type="NCBIfam" id="TIGR03504">
    <property type="entry name" value="FimV_Cterm"/>
    <property type="match status" value="1"/>
</dbReference>
<name>A0ABQ4PNL8_9GAMM</name>
<feature type="chain" id="PRO_5045276916" evidence="4">
    <location>
        <begin position="29"/>
        <end position="936"/>
    </location>
</feature>
<feature type="region of interest" description="Disordered" evidence="2">
    <location>
        <begin position="123"/>
        <end position="169"/>
    </location>
</feature>
<feature type="compositionally biased region" description="Acidic residues" evidence="2">
    <location>
        <begin position="645"/>
        <end position="659"/>
    </location>
</feature>
<feature type="region of interest" description="Disordered" evidence="2">
    <location>
        <begin position="398"/>
        <end position="428"/>
    </location>
</feature>
<dbReference type="RefSeq" id="WP_119979084.1">
    <property type="nucleotide sequence ID" value="NZ_BPFB01000045.1"/>
</dbReference>